<gene>
    <name evidence="12" type="ORF">M5K25_014995</name>
</gene>
<dbReference type="PANTHER" id="PTHR37739">
    <property type="entry name" value="KINESIN-LIKE PROTEIN KIN-12D"/>
    <property type="match status" value="1"/>
</dbReference>
<feature type="region of interest" description="Disordered" evidence="10">
    <location>
        <begin position="1"/>
        <end position="22"/>
    </location>
</feature>
<reference evidence="12 13" key="1">
    <citation type="journal article" date="2024" name="Plant Biotechnol. J.">
        <title>Dendrobium thyrsiflorum genome and its molecular insights into genes involved in important horticultural traits.</title>
        <authorList>
            <person name="Chen B."/>
            <person name="Wang J.Y."/>
            <person name="Zheng P.J."/>
            <person name="Li K.L."/>
            <person name="Liang Y.M."/>
            <person name="Chen X.F."/>
            <person name="Zhang C."/>
            <person name="Zhao X."/>
            <person name="He X."/>
            <person name="Zhang G.Q."/>
            <person name="Liu Z.J."/>
            <person name="Xu Q."/>
        </authorList>
    </citation>
    <scope>NUCLEOTIDE SEQUENCE [LARGE SCALE GENOMIC DNA]</scope>
    <source>
        <strain evidence="12">GZMU011</strain>
    </source>
</reference>
<evidence type="ECO:0000256" key="3">
    <source>
        <dbReference type="ARBA" id="ARBA00022840"/>
    </source>
</evidence>
<dbReference type="InterPro" id="IPR001752">
    <property type="entry name" value="Kinesin_motor_dom"/>
</dbReference>
<dbReference type="InterPro" id="IPR019821">
    <property type="entry name" value="Kinesin_motor_CS"/>
</dbReference>
<feature type="compositionally biased region" description="Polar residues" evidence="10">
    <location>
        <begin position="13"/>
        <end position="22"/>
    </location>
</feature>
<dbReference type="GO" id="GO:0005524">
    <property type="term" value="F:ATP binding"/>
    <property type="evidence" value="ECO:0007669"/>
    <property type="project" value="UniProtKB-KW"/>
</dbReference>
<evidence type="ECO:0000256" key="8">
    <source>
        <dbReference type="RuleBase" id="RU000394"/>
    </source>
</evidence>
<comment type="caution">
    <text evidence="12">The sequence shown here is derived from an EMBL/GenBank/DDBJ whole genome shotgun (WGS) entry which is preliminary data.</text>
</comment>
<evidence type="ECO:0000256" key="2">
    <source>
        <dbReference type="ARBA" id="ARBA00022741"/>
    </source>
</evidence>
<evidence type="ECO:0000256" key="5">
    <source>
        <dbReference type="ARBA" id="ARBA00023175"/>
    </source>
</evidence>
<dbReference type="SUPFAM" id="SSF52540">
    <property type="entry name" value="P-loop containing nucleoside triphosphate hydrolases"/>
    <property type="match status" value="1"/>
</dbReference>
<dbReference type="PANTHER" id="PTHR37739:SF8">
    <property type="entry name" value="KINESIN-LIKE PROTEIN KIN-12D"/>
    <property type="match status" value="1"/>
</dbReference>
<comment type="similarity">
    <text evidence="6">Belongs to the TRAFAC class myosin-kinesin ATPase superfamily. Kinesin family. KIN-12 subfamily.</text>
</comment>
<evidence type="ECO:0000256" key="9">
    <source>
        <dbReference type="SAM" id="Coils"/>
    </source>
</evidence>
<keyword evidence="3 8" id="KW-0067">ATP-binding</keyword>
<evidence type="ECO:0000256" key="6">
    <source>
        <dbReference type="ARBA" id="ARBA00034488"/>
    </source>
</evidence>
<dbReference type="Proteomes" id="UP001552299">
    <property type="component" value="Unassembled WGS sequence"/>
</dbReference>
<dbReference type="AlphaFoldDB" id="A0ABD0UW41"/>
<dbReference type="GO" id="GO:0005874">
    <property type="term" value="C:microtubule"/>
    <property type="evidence" value="ECO:0007669"/>
    <property type="project" value="UniProtKB-KW"/>
</dbReference>
<dbReference type="SMART" id="SM00129">
    <property type="entry name" value="KISc"/>
    <property type="match status" value="1"/>
</dbReference>
<evidence type="ECO:0000256" key="7">
    <source>
        <dbReference type="PROSITE-ProRule" id="PRU00283"/>
    </source>
</evidence>
<evidence type="ECO:0000256" key="10">
    <source>
        <dbReference type="SAM" id="MobiDB-lite"/>
    </source>
</evidence>
<keyword evidence="13" id="KW-1185">Reference proteome</keyword>
<evidence type="ECO:0000256" key="1">
    <source>
        <dbReference type="ARBA" id="ARBA00022701"/>
    </source>
</evidence>
<keyword evidence="5 8" id="KW-0505">Motor protein</keyword>
<evidence type="ECO:0000259" key="11">
    <source>
        <dbReference type="PROSITE" id="PS50067"/>
    </source>
</evidence>
<keyword evidence="2 8" id="KW-0547">Nucleotide-binding</keyword>
<accession>A0ABD0UW41</accession>
<name>A0ABD0UW41_DENTH</name>
<dbReference type="PROSITE" id="PS50067">
    <property type="entry name" value="KINESIN_MOTOR_2"/>
    <property type="match status" value="1"/>
</dbReference>
<dbReference type="EMBL" id="JANQDX010000012">
    <property type="protein sequence ID" value="KAL0914632.1"/>
    <property type="molecule type" value="Genomic_DNA"/>
</dbReference>
<dbReference type="PROSITE" id="PS00411">
    <property type="entry name" value="KINESIN_MOTOR_1"/>
    <property type="match status" value="1"/>
</dbReference>
<dbReference type="InterPro" id="IPR036961">
    <property type="entry name" value="Kinesin_motor_dom_sf"/>
</dbReference>
<feature type="region of interest" description="Disordered" evidence="10">
    <location>
        <begin position="381"/>
        <end position="404"/>
    </location>
</feature>
<comment type="caution">
    <text evidence="7">Lacks conserved residue(s) required for the propagation of feature annotation.</text>
</comment>
<evidence type="ECO:0000313" key="12">
    <source>
        <dbReference type="EMBL" id="KAL0914632.1"/>
    </source>
</evidence>
<dbReference type="Pfam" id="PF00225">
    <property type="entry name" value="Kinesin"/>
    <property type="match status" value="1"/>
</dbReference>
<sequence length="404" mass="46263">MAQGAANRKVAATNMNRESSRSHSVFTCTIESRWQTDSTSTLRFARLNLVDLAGSERQKTSGAEGDRLKESSNINKSLSTLGHVIMVLADLANGRQRHVPYRDSRLTFLLQDSLGGNSKTMIIANVSPSICSANETLSTLKFAQRAKIIQNNVAVVNENASGDVFALQHQIHLLKEELSMLKQQNVSRSLSFRTKTLENAEYDAYSPQKLPGILPDFNDNEEMQSVRVSNKQLKLIESTLAGSFRREKMAEVALRHLEAEIEQLNRLVREREEDTQCSKMMIKFREDKIYRMEALMNELIPSESYLLEENNALSEEIKLLRTKVDINPEVTRFAVENIRLLEQLRKFQDFYEEGERGLLLTEISELRNQLAQMLDGKFQQEQHSKSEFQQEQHSKSDFNVQRFI</sequence>
<feature type="domain" description="Kinesin motor" evidence="11">
    <location>
        <begin position="1"/>
        <end position="149"/>
    </location>
</feature>
<dbReference type="InterPro" id="IPR044986">
    <property type="entry name" value="KIF15/KIN-12"/>
</dbReference>
<evidence type="ECO:0000313" key="13">
    <source>
        <dbReference type="Proteomes" id="UP001552299"/>
    </source>
</evidence>
<dbReference type="PRINTS" id="PR00380">
    <property type="entry name" value="KINESINHEAVY"/>
</dbReference>
<dbReference type="InterPro" id="IPR027417">
    <property type="entry name" value="P-loop_NTPase"/>
</dbReference>
<feature type="compositionally biased region" description="Basic and acidic residues" evidence="10">
    <location>
        <begin position="381"/>
        <end position="396"/>
    </location>
</feature>
<proteinExistence type="inferred from homology"/>
<feature type="coiled-coil region" evidence="9">
    <location>
        <begin position="247"/>
        <end position="274"/>
    </location>
</feature>
<protein>
    <recommendedName>
        <fullName evidence="8">Kinesin-like protein</fullName>
    </recommendedName>
</protein>
<keyword evidence="1 8" id="KW-0493">Microtubule</keyword>
<organism evidence="12 13">
    <name type="scientific">Dendrobium thyrsiflorum</name>
    <name type="common">Pinecone-like raceme dendrobium</name>
    <name type="synonym">Orchid</name>
    <dbReference type="NCBI Taxonomy" id="117978"/>
    <lineage>
        <taxon>Eukaryota</taxon>
        <taxon>Viridiplantae</taxon>
        <taxon>Streptophyta</taxon>
        <taxon>Embryophyta</taxon>
        <taxon>Tracheophyta</taxon>
        <taxon>Spermatophyta</taxon>
        <taxon>Magnoliopsida</taxon>
        <taxon>Liliopsida</taxon>
        <taxon>Asparagales</taxon>
        <taxon>Orchidaceae</taxon>
        <taxon>Epidendroideae</taxon>
        <taxon>Malaxideae</taxon>
        <taxon>Dendrobiinae</taxon>
        <taxon>Dendrobium</taxon>
    </lineage>
</organism>
<dbReference type="Gene3D" id="3.40.850.10">
    <property type="entry name" value="Kinesin motor domain"/>
    <property type="match status" value="1"/>
</dbReference>
<keyword evidence="4 9" id="KW-0175">Coiled coil</keyword>
<evidence type="ECO:0000256" key="4">
    <source>
        <dbReference type="ARBA" id="ARBA00023054"/>
    </source>
</evidence>